<feature type="signal peptide" evidence="1">
    <location>
        <begin position="1"/>
        <end position="26"/>
    </location>
</feature>
<proteinExistence type="predicted"/>
<evidence type="ECO:0000313" key="4">
    <source>
        <dbReference type="Proteomes" id="UP000242957"/>
    </source>
</evidence>
<dbReference type="EMBL" id="FNIJ01000008">
    <property type="protein sequence ID" value="SDO14733.1"/>
    <property type="molecule type" value="Genomic_DNA"/>
</dbReference>
<dbReference type="Proteomes" id="UP000242957">
    <property type="component" value="Unassembled WGS sequence"/>
</dbReference>
<feature type="domain" description="ABC-type transport auxiliary lipoprotein component" evidence="2">
    <location>
        <begin position="32"/>
        <end position="191"/>
    </location>
</feature>
<feature type="chain" id="PRO_5017482046" evidence="1">
    <location>
        <begin position="27"/>
        <end position="203"/>
    </location>
</feature>
<protein>
    <submittedName>
        <fullName evidence="3">Cholesterol transport system auxiliary component</fullName>
    </submittedName>
</protein>
<name>A0A1H0H6J0_9PSED</name>
<dbReference type="AlphaFoldDB" id="A0A1H0H6J0"/>
<dbReference type="Gene3D" id="3.40.50.10610">
    <property type="entry name" value="ABC-type transport auxiliary lipoprotein component"/>
    <property type="match status" value="1"/>
</dbReference>
<dbReference type="RefSeq" id="WP_084309678.1">
    <property type="nucleotide sequence ID" value="NZ_FNIJ01000008.1"/>
</dbReference>
<dbReference type="PROSITE" id="PS51257">
    <property type="entry name" value="PROKAR_LIPOPROTEIN"/>
    <property type="match status" value="1"/>
</dbReference>
<evidence type="ECO:0000259" key="2">
    <source>
        <dbReference type="Pfam" id="PF03886"/>
    </source>
</evidence>
<dbReference type="Pfam" id="PF03886">
    <property type="entry name" value="ABC_trans_aux"/>
    <property type="match status" value="1"/>
</dbReference>
<evidence type="ECO:0000256" key="1">
    <source>
        <dbReference type="SAM" id="SignalP"/>
    </source>
</evidence>
<accession>A0A1H0H6J0</accession>
<organism evidence="3 4">
    <name type="scientific">Pseudomonas jinjuensis</name>
    <dbReference type="NCBI Taxonomy" id="198616"/>
    <lineage>
        <taxon>Bacteria</taxon>
        <taxon>Pseudomonadati</taxon>
        <taxon>Pseudomonadota</taxon>
        <taxon>Gammaproteobacteria</taxon>
        <taxon>Pseudomonadales</taxon>
        <taxon>Pseudomonadaceae</taxon>
        <taxon>Pseudomonas</taxon>
    </lineage>
</organism>
<dbReference type="STRING" id="198616.SAMN05216193_10899"/>
<reference evidence="4" key="1">
    <citation type="submission" date="2016-10" db="EMBL/GenBank/DDBJ databases">
        <authorList>
            <person name="Varghese N."/>
            <person name="Submissions S."/>
        </authorList>
    </citation>
    <scope>NUCLEOTIDE SEQUENCE [LARGE SCALE GENOMIC DNA]</scope>
    <source>
        <strain evidence="4">JCM 21621</strain>
    </source>
</reference>
<gene>
    <name evidence="3" type="ORF">SAMN05216193_10899</name>
</gene>
<sequence length="203" mass="21785">MTKTLRLIGCCAALALLGACSILPEAETPDIYLLPATAASASGGPKQDWSLQVDTPKASHALDRNRIAVVPTDNQLSSYQGARWSSPAPELLRDRLVDAFVADGRVGRLSSDAYNLAADLELAGDLRAFQSEYRNGRPEIVIRLDARLIHGAAPRIVAARSFEVRQAVDGEQVPQVVAAFGRAADRLAAQVVEWTIQQGAARQ</sequence>
<dbReference type="OrthoDB" id="5795476at2"/>
<keyword evidence="4" id="KW-1185">Reference proteome</keyword>
<dbReference type="InterPro" id="IPR005586">
    <property type="entry name" value="ABC_trans_aux"/>
</dbReference>
<dbReference type="SUPFAM" id="SSF159594">
    <property type="entry name" value="XCC0632-like"/>
    <property type="match status" value="1"/>
</dbReference>
<evidence type="ECO:0000313" key="3">
    <source>
        <dbReference type="EMBL" id="SDO14733.1"/>
    </source>
</evidence>
<keyword evidence="1" id="KW-0732">Signal</keyword>